<protein>
    <recommendedName>
        <fullName evidence="1">HTH arsR-type domain-containing protein</fullName>
    </recommendedName>
</protein>
<dbReference type="EMBL" id="CP019606">
    <property type="protein sequence ID" value="AQP48304.1"/>
    <property type="molecule type" value="Genomic_DNA"/>
</dbReference>
<name>A0A1Q2CQD2_9ACTN</name>
<dbReference type="KEGG" id="tes:BW730_13120"/>
<dbReference type="CDD" id="cd00090">
    <property type="entry name" value="HTH_ARSR"/>
    <property type="match status" value="1"/>
</dbReference>
<dbReference type="InterPro" id="IPR011991">
    <property type="entry name" value="ArsR-like_HTH"/>
</dbReference>
<dbReference type="AlphaFoldDB" id="A0A1Q2CQD2"/>
<feature type="domain" description="HTH arsR-type" evidence="1">
    <location>
        <begin position="15"/>
        <end position="108"/>
    </location>
</feature>
<dbReference type="OrthoDB" id="7945987at2"/>
<dbReference type="Proteomes" id="UP000188145">
    <property type="component" value="Chromosome"/>
</dbReference>
<evidence type="ECO:0000313" key="3">
    <source>
        <dbReference type="Proteomes" id="UP000188145"/>
    </source>
</evidence>
<dbReference type="InterPro" id="IPR036388">
    <property type="entry name" value="WH-like_DNA-bd_sf"/>
</dbReference>
<dbReference type="InterPro" id="IPR001845">
    <property type="entry name" value="HTH_ArsR_DNA-bd_dom"/>
</dbReference>
<evidence type="ECO:0000259" key="1">
    <source>
        <dbReference type="SMART" id="SM00418"/>
    </source>
</evidence>
<evidence type="ECO:0000313" key="2">
    <source>
        <dbReference type="EMBL" id="AQP48304.1"/>
    </source>
</evidence>
<dbReference type="GO" id="GO:0003700">
    <property type="term" value="F:DNA-binding transcription factor activity"/>
    <property type="evidence" value="ECO:0007669"/>
    <property type="project" value="InterPro"/>
</dbReference>
<dbReference type="SUPFAM" id="SSF46785">
    <property type="entry name" value="Winged helix' DNA-binding domain"/>
    <property type="match status" value="1"/>
</dbReference>
<dbReference type="Pfam" id="PF12840">
    <property type="entry name" value="HTH_20"/>
    <property type="match status" value="1"/>
</dbReference>
<dbReference type="RefSeq" id="WP_077686635.1">
    <property type="nucleotide sequence ID" value="NZ_CP019606.1"/>
</dbReference>
<sequence>MATKKSLPAPTMSTEVLKALANPLRHQVWREVSRLRFARAADLADRLEVPANTLSFHLRVLADAGLIEEAPERARDRRDRVWKPTSGQLSLGSPEDPVADIALGNAVLATSVAGTQDQLARVAKWASSFVTGEDPVERGTLAETRLRLTRERHHDLIEELHEVIARYRDDSSDDDLSWTLTILSASEEI</sequence>
<dbReference type="InterPro" id="IPR036390">
    <property type="entry name" value="WH_DNA-bd_sf"/>
</dbReference>
<organism evidence="2 3">
    <name type="scientific">Tessaracoccus aquimaris</name>
    <dbReference type="NCBI Taxonomy" id="1332264"/>
    <lineage>
        <taxon>Bacteria</taxon>
        <taxon>Bacillati</taxon>
        <taxon>Actinomycetota</taxon>
        <taxon>Actinomycetes</taxon>
        <taxon>Propionibacteriales</taxon>
        <taxon>Propionibacteriaceae</taxon>
        <taxon>Tessaracoccus</taxon>
    </lineage>
</organism>
<proteinExistence type="predicted"/>
<reference evidence="3" key="1">
    <citation type="submission" date="2017-02" db="EMBL/GenBank/DDBJ databases">
        <title>Tessaracoccus aquaemaris sp. nov., isolated from the intestine of a Korean rockfish, Sebastes schlegelii, in a marine aquaculture pond.</title>
        <authorList>
            <person name="Tak E.J."/>
            <person name="Bae J.-W."/>
        </authorList>
    </citation>
    <scope>NUCLEOTIDE SEQUENCE [LARGE SCALE GENOMIC DNA]</scope>
    <source>
        <strain evidence="3">NSG39</strain>
    </source>
</reference>
<keyword evidence="3" id="KW-1185">Reference proteome</keyword>
<dbReference type="SMART" id="SM00418">
    <property type="entry name" value="HTH_ARSR"/>
    <property type="match status" value="1"/>
</dbReference>
<accession>A0A1Q2CQD2</accession>
<dbReference type="Gene3D" id="1.10.10.10">
    <property type="entry name" value="Winged helix-like DNA-binding domain superfamily/Winged helix DNA-binding domain"/>
    <property type="match status" value="1"/>
</dbReference>
<gene>
    <name evidence="2" type="ORF">BW730_13120</name>
</gene>